<name>A0AAD8YH57_9STRA</name>
<keyword evidence="5 8" id="KW-0378">Hydrolase</keyword>
<comment type="catalytic activity">
    <reaction evidence="1">
        <text>Thiol-dependent hydrolysis of ester, thioester, amide, peptide and isopeptide bonds formed by the C-terminal Gly of ubiquitin (a 76-residue protein attached to proteins as an intracellular targeting signal).</text>
        <dbReference type="EC" id="3.4.19.12"/>
    </reaction>
</comment>
<evidence type="ECO:0000256" key="5">
    <source>
        <dbReference type="ARBA" id="ARBA00022801"/>
    </source>
</evidence>
<dbReference type="PANTHER" id="PTHR13291">
    <property type="entry name" value="JOSEPHIN 1, 2"/>
    <property type="match status" value="1"/>
</dbReference>
<keyword evidence="3" id="KW-0645">Protease</keyword>
<sequence length="305" mass="34984">MIHEKQERQFCAIHAVNNLLQLPKDSYYVESEGVGPSYESSHHQHVINEWRCHGRLIFRQQRLRGNQSPAINSDQNNASGSSEKMNLSVVATQSEFNDIAEEITNRELRLMEGNDPMIADSNDCTTEKQSASTLSTFQKFRSKHFTPNFGNYSYEVLETALSRRGVTLEYYRVAADTSESIPDTLLDKKQNIIGFIVHEEETSADSLSYLRRLGSHVPIIRNICKGGRHWWTITGVKRSCYLSDSSNNKTRVRVKEQKEDSKKWYLIDSNLDYIQTLSSDDDLMSTLRDMQSRGALIFCCHVTQQ</sequence>
<evidence type="ECO:0000256" key="1">
    <source>
        <dbReference type="ARBA" id="ARBA00000707"/>
    </source>
</evidence>
<dbReference type="EMBL" id="JATAAI010000004">
    <property type="protein sequence ID" value="KAK1746451.1"/>
    <property type="molecule type" value="Genomic_DNA"/>
</dbReference>
<dbReference type="AlphaFoldDB" id="A0AAD8YH57"/>
<dbReference type="Pfam" id="PF02099">
    <property type="entry name" value="Josephin"/>
    <property type="match status" value="1"/>
</dbReference>
<evidence type="ECO:0000259" key="7">
    <source>
        <dbReference type="SMART" id="SM01246"/>
    </source>
</evidence>
<feature type="region of interest" description="Disordered" evidence="6">
    <location>
        <begin position="63"/>
        <end position="82"/>
    </location>
</feature>
<dbReference type="Gene3D" id="3.90.70.40">
    <property type="match status" value="1"/>
</dbReference>
<evidence type="ECO:0000313" key="8">
    <source>
        <dbReference type="EMBL" id="KAK1746451.1"/>
    </source>
</evidence>
<protein>
    <recommendedName>
        <fullName evidence="2">ubiquitinyl hydrolase 1</fullName>
        <ecNumber evidence="2">3.4.19.12</ecNumber>
    </recommendedName>
</protein>
<dbReference type="GO" id="GO:0004843">
    <property type="term" value="F:cysteine-type deubiquitinase activity"/>
    <property type="evidence" value="ECO:0007669"/>
    <property type="project" value="UniProtKB-EC"/>
</dbReference>
<dbReference type="PANTHER" id="PTHR13291:SF0">
    <property type="entry name" value="JOSEPHIN-LIKE PROTEIN"/>
    <property type="match status" value="1"/>
</dbReference>
<dbReference type="GO" id="GO:0006508">
    <property type="term" value="P:proteolysis"/>
    <property type="evidence" value="ECO:0007669"/>
    <property type="project" value="UniProtKB-KW"/>
</dbReference>
<accession>A0AAD8YH57</accession>
<dbReference type="SMART" id="SM01246">
    <property type="entry name" value="Josephin"/>
    <property type="match status" value="1"/>
</dbReference>
<evidence type="ECO:0000313" key="9">
    <source>
        <dbReference type="Proteomes" id="UP001224775"/>
    </source>
</evidence>
<evidence type="ECO:0000256" key="2">
    <source>
        <dbReference type="ARBA" id="ARBA00012759"/>
    </source>
</evidence>
<gene>
    <name evidence="8" type="ORF">QTG54_003058</name>
</gene>
<feature type="domain" description="Josephin" evidence="7">
    <location>
        <begin position="5"/>
        <end position="304"/>
    </location>
</feature>
<dbReference type="Proteomes" id="UP001224775">
    <property type="component" value="Unassembled WGS sequence"/>
</dbReference>
<dbReference type="GO" id="GO:0016579">
    <property type="term" value="P:protein deubiquitination"/>
    <property type="evidence" value="ECO:0007669"/>
    <property type="project" value="InterPro"/>
</dbReference>
<keyword evidence="9" id="KW-1185">Reference proteome</keyword>
<dbReference type="EC" id="3.4.19.12" evidence="2"/>
<keyword evidence="4" id="KW-0833">Ubl conjugation pathway</keyword>
<evidence type="ECO:0000256" key="4">
    <source>
        <dbReference type="ARBA" id="ARBA00022786"/>
    </source>
</evidence>
<dbReference type="InterPro" id="IPR040053">
    <property type="entry name" value="JOSD1/2"/>
</dbReference>
<proteinExistence type="predicted"/>
<organism evidence="8 9">
    <name type="scientific">Skeletonema marinoi</name>
    <dbReference type="NCBI Taxonomy" id="267567"/>
    <lineage>
        <taxon>Eukaryota</taxon>
        <taxon>Sar</taxon>
        <taxon>Stramenopiles</taxon>
        <taxon>Ochrophyta</taxon>
        <taxon>Bacillariophyta</taxon>
        <taxon>Coscinodiscophyceae</taxon>
        <taxon>Thalassiosirophycidae</taxon>
        <taxon>Thalassiosirales</taxon>
        <taxon>Skeletonemataceae</taxon>
        <taxon>Skeletonema</taxon>
        <taxon>Skeletonema marinoi-dohrnii complex</taxon>
    </lineage>
</organism>
<comment type="caution">
    <text evidence="8">The sequence shown here is derived from an EMBL/GenBank/DDBJ whole genome shotgun (WGS) entry which is preliminary data.</text>
</comment>
<evidence type="ECO:0000256" key="6">
    <source>
        <dbReference type="SAM" id="MobiDB-lite"/>
    </source>
</evidence>
<reference evidence="8" key="1">
    <citation type="submission" date="2023-06" db="EMBL/GenBank/DDBJ databases">
        <title>Survivors Of The Sea: Transcriptome response of Skeletonema marinoi to long-term dormancy.</title>
        <authorList>
            <person name="Pinder M.I.M."/>
            <person name="Kourtchenko O."/>
            <person name="Robertson E.K."/>
            <person name="Larsson T."/>
            <person name="Maumus F."/>
            <person name="Osuna-Cruz C.M."/>
            <person name="Vancaester E."/>
            <person name="Stenow R."/>
            <person name="Vandepoele K."/>
            <person name="Ploug H."/>
            <person name="Bruchert V."/>
            <person name="Godhe A."/>
            <person name="Topel M."/>
        </authorList>
    </citation>
    <scope>NUCLEOTIDE SEQUENCE</scope>
    <source>
        <strain evidence="8">R05AC</strain>
    </source>
</reference>
<dbReference type="InterPro" id="IPR006155">
    <property type="entry name" value="Josephin"/>
</dbReference>
<evidence type="ECO:0000256" key="3">
    <source>
        <dbReference type="ARBA" id="ARBA00022670"/>
    </source>
</evidence>